<gene>
    <name evidence="9 10" type="primary">panD</name>
    <name evidence="10" type="ORF">SIID45300_03148</name>
</gene>
<dbReference type="Gene3D" id="2.40.40.20">
    <property type="match status" value="1"/>
</dbReference>
<keyword evidence="1 9" id="KW-0963">Cytoplasm</keyword>
<dbReference type="EMBL" id="BAAFGK010000005">
    <property type="protein sequence ID" value="GAB0058791.1"/>
    <property type="molecule type" value="Genomic_DNA"/>
</dbReference>
<dbReference type="SUPFAM" id="SSF50692">
    <property type="entry name" value="ADC-like"/>
    <property type="match status" value="1"/>
</dbReference>
<dbReference type="Pfam" id="PF02261">
    <property type="entry name" value="Asp_decarbox"/>
    <property type="match status" value="1"/>
</dbReference>
<evidence type="ECO:0000256" key="9">
    <source>
        <dbReference type="HAMAP-Rule" id="MF_00446"/>
    </source>
</evidence>
<evidence type="ECO:0000256" key="6">
    <source>
        <dbReference type="ARBA" id="ARBA00023239"/>
    </source>
</evidence>
<sequence length="125" mass="13579">MEITLLKCKLHRATVTETQVDYEGSCAIDEDLMESAGLREFEQIHLWNVTNGERLTTYAIRAARGSGTISVNGSAAHKASNGDILIIAAFVSMTPEEAGRFAPTLVYVGEGNRVVRVSREIPVQG</sequence>
<evidence type="ECO:0000256" key="4">
    <source>
        <dbReference type="ARBA" id="ARBA00022813"/>
    </source>
</evidence>
<keyword evidence="8 9" id="KW-0670">Pyruvate</keyword>
<evidence type="ECO:0000313" key="10">
    <source>
        <dbReference type="EMBL" id="GAB0058791.1"/>
    </source>
</evidence>
<keyword evidence="6 9" id="KW-0456">Lyase</keyword>
<dbReference type="CDD" id="cd06919">
    <property type="entry name" value="Asp_decarbox"/>
    <property type="match status" value="1"/>
</dbReference>
<name>A0ABQ0CD24_9PROT</name>
<keyword evidence="2 9" id="KW-0566">Pantothenate biosynthesis</keyword>
<dbReference type="Proteomes" id="UP001628193">
    <property type="component" value="Unassembled WGS sequence"/>
</dbReference>
<evidence type="ECO:0000256" key="8">
    <source>
        <dbReference type="ARBA" id="ARBA00023317"/>
    </source>
</evidence>
<keyword evidence="4 9" id="KW-0068">Autocatalytic cleavage</keyword>
<protein>
    <recommendedName>
        <fullName evidence="9">Aspartate 1-decarboxylase</fullName>
        <ecNumber evidence="9">4.1.1.11</ecNumber>
    </recommendedName>
    <alternativeName>
        <fullName evidence="9">Aspartate alpha-decarboxylase</fullName>
    </alternativeName>
    <component>
        <recommendedName>
            <fullName evidence="9">Aspartate 1-decarboxylase beta chain</fullName>
        </recommendedName>
    </component>
    <component>
        <recommendedName>
            <fullName evidence="9">Aspartate 1-decarboxylase alpha chain</fullName>
        </recommendedName>
    </component>
</protein>
<comment type="subunit">
    <text evidence="9">Heterooctamer of four alpha and four beta subunits.</text>
</comment>
<comment type="function">
    <text evidence="9">Catalyzes the pyruvoyl-dependent decarboxylation of aspartate to produce beta-alanine.</text>
</comment>
<feature type="modified residue" description="Pyruvic acid (Ser)" evidence="9">
    <location>
        <position position="25"/>
    </location>
</feature>
<evidence type="ECO:0000313" key="11">
    <source>
        <dbReference type="Proteomes" id="UP001628193"/>
    </source>
</evidence>
<keyword evidence="7 9" id="KW-0704">Schiff base</keyword>
<feature type="chain" id="PRO_5044935453" description="Aspartate 1-decarboxylase beta chain" evidence="9">
    <location>
        <begin position="1"/>
        <end position="24"/>
    </location>
</feature>
<feature type="binding site" evidence="9">
    <location>
        <position position="57"/>
    </location>
    <ligand>
        <name>substrate</name>
    </ligand>
</feature>
<dbReference type="PANTHER" id="PTHR21012:SF0">
    <property type="entry name" value="ASPARTATE 1-DECARBOXYLASE"/>
    <property type="match status" value="1"/>
</dbReference>
<comment type="caution">
    <text evidence="10">The sequence shown here is derived from an EMBL/GenBank/DDBJ whole genome shotgun (WGS) entry which is preliminary data.</text>
</comment>
<dbReference type="HAMAP" id="MF_00446">
    <property type="entry name" value="PanD"/>
    <property type="match status" value="1"/>
</dbReference>
<dbReference type="NCBIfam" id="TIGR00223">
    <property type="entry name" value="panD"/>
    <property type="match status" value="1"/>
</dbReference>
<proteinExistence type="inferred from homology"/>
<feature type="binding site" evidence="9">
    <location>
        <begin position="73"/>
        <end position="75"/>
    </location>
    <ligand>
        <name>substrate</name>
    </ligand>
</feature>
<dbReference type="RefSeq" id="WP_420906515.1">
    <property type="nucleotide sequence ID" value="NZ_BAAFGK010000005.1"/>
</dbReference>
<reference evidence="10 11" key="1">
    <citation type="submission" date="2024-05" db="EMBL/GenBank/DDBJ databases">
        <authorList>
            <consortium name="Candidatus Magnetaquicoccaceae bacterium FCR-1 genome sequencing consortium"/>
            <person name="Shimoshige H."/>
            <person name="Shimamura S."/>
            <person name="Taoka A."/>
            <person name="Kobayashi H."/>
            <person name="Maekawa T."/>
        </authorList>
    </citation>
    <scope>NUCLEOTIDE SEQUENCE [LARGE SCALE GENOMIC DNA]</scope>
    <source>
        <strain evidence="10 11">FCR-1</strain>
    </source>
</reference>
<dbReference type="InterPro" id="IPR003190">
    <property type="entry name" value="Asp_decarbox"/>
</dbReference>
<evidence type="ECO:0000256" key="1">
    <source>
        <dbReference type="ARBA" id="ARBA00022490"/>
    </source>
</evidence>
<reference evidence="10 11" key="2">
    <citation type="submission" date="2024-09" db="EMBL/GenBank/DDBJ databases">
        <title>Draft genome sequence of Candidatus Magnetaquicoccaceae bacterium FCR-1.</title>
        <authorList>
            <person name="Shimoshige H."/>
            <person name="Shimamura S."/>
            <person name="Taoka A."/>
            <person name="Kobayashi H."/>
            <person name="Maekawa T."/>
        </authorList>
    </citation>
    <scope>NUCLEOTIDE SEQUENCE [LARGE SCALE GENOMIC DNA]</scope>
    <source>
        <strain evidence="10 11">FCR-1</strain>
    </source>
</reference>
<evidence type="ECO:0000256" key="3">
    <source>
        <dbReference type="ARBA" id="ARBA00022793"/>
    </source>
</evidence>
<feature type="active site" description="Schiff-base intermediate with substrate; via pyruvic acid" evidence="9">
    <location>
        <position position="25"/>
    </location>
</feature>
<feature type="chain" id="PRO_5044935454" description="Aspartate 1-decarboxylase alpha chain" evidence="9">
    <location>
        <begin position="25"/>
        <end position="125"/>
    </location>
</feature>
<feature type="active site" description="Proton donor" evidence="9">
    <location>
        <position position="58"/>
    </location>
</feature>
<dbReference type="InterPro" id="IPR009010">
    <property type="entry name" value="Asp_de-COase-like_dom_sf"/>
</dbReference>
<dbReference type="PIRSF" id="PIRSF006246">
    <property type="entry name" value="Asp_decarbox"/>
    <property type="match status" value="1"/>
</dbReference>
<comment type="PTM">
    <text evidence="9">Is synthesized initially as an inactive proenzyme, which is activated by self-cleavage at a specific serine bond to produce a beta-subunit with a hydroxyl group at its C-terminus and an alpha-subunit with a pyruvoyl group at its N-terminus.</text>
</comment>
<evidence type="ECO:0000256" key="2">
    <source>
        <dbReference type="ARBA" id="ARBA00022655"/>
    </source>
</evidence>
<comment type="similarity">
    <text evidence="9">Belongs to the PanD family.</text>
</comment>
<comment type="subcellular location">
    <subcellularLocation>
        <location evidence="9">Cytoplasm</location>
    </subcellularLocation>
</comment>
<dbReference type="PANTHER" id="PTHR21012">
    <property type="entry name" value="ASPARTATE 1-DECARBOXYLASE"/>
    <property type="match status" value="1"/>
</dbReference>
<comment type="cofactor">
    <cofactor evidence="9">
        <name>pyruvate</name>
        <dbReference type="ChEBI" id="CHEBI:15361"/>
    </cofactor>
    <text evidence="9">Binds 1 pyruvoyl group covalently per subunit.</text>
</comment>
<accession>A0ABQ0CD24</accession>
<comment type="catalytic activity">
    <reaction evidence="9">
        <text>L-aspartate + H(+) = beta-alanine + CO2</text>
        <dbReference type="Rhea" id="RHEA:19497"/>
        <dbReference type="ChEBI" id="CHEBI:15378"/>
        <dbReference type="ChEBI" id="CHEBI:16526"/>
        <dbReference type="ChEBI" id="CHEBI:29991"/>
        <dbReference type="ChEBI" id="CHEBI:57966"/>
        <dbReference type="EC" id="4.1.1.11"/>
    </reaction>
</comment>
<comment type="pathway">
    <text evidence="9">Cofactor biosynthesis; (R)-pantothenate biosynthesis; beta-alanine from L-aspartate: step 1/1.</text>
</comment>
<evidence type="ECO:0000256" key="5">
    <source>
        <dbReference type="ARBA" id="ARBA00023145"/>
    </source>
</evidence>
<dbReference type="EC" id="4.1.1.11" evidence="9"/>
<keyword evidence="3 9" id="KW-0210">Decarboxylase</keyword>
<keyword evidence="5 9" id="KW-0865">Zymogen</keyword>
<organism evidence="10 11">
    <name type="scientific">Candidatus Magnetaquiglobus chichijimensis</name>
    <dbReference type="NCBI Taxonomy" id="3141448"/>
    <lineage>
        <taxon>Bacteria</taxon>
        <taxon>Pseudomonadati</taxon>
        <taxon>Pseudomonadota</taxon>
        <taxon>Magnetococcia</taxon>
        <taxon>Magnetococcales</taxon>
        <taxon>Candidatus Magnetaquicoccaceae</taxon>
        <taxon>Candidatus Magnetaquiglobus</taxon>
    </lineage>
</organism>
<evidence type="ECO:0000256" key="7">
    <source>
        <dbReference type="ARBA" id="ARBA00023270"/>
    </source>
</evidence>
<dbReference type="GO" id="GO:0004068">
    <property type="term" value="F:aspartate 1-decarboxylase activity"/>
    <property type="evidence" value="ECO:0007669"/>
    <property type="project" value="UniProtKB-EC"/>
</dbReference>
<keyword evidence="11" id="KW-1185">Reference proteome</keyword>